<evidence type="ECO:0000313" key="4">
    <source>
        <dbReference type="Proteomes" id="UP000693892"/>
    </source>
</evidence>
<feature type="transmembrane region" description="Helical" evidence="2">
    <location>
        <begin position="311"/>
        <end position="329"/>
    </location>
</feature>
<keyword evidence="2" id="KW-0472">Membrane</keyword>
<evidence type="ECO:0000313" key="3">
    <source>
        <dbReference type="EMBL" id="CAG7606017.1"/>
    </source>
</evidence>
<evidence type="ECO:0008006" key="5">
    <source>
        <dbReference type="Google" id="ProtNLM"/>
    </source>
</evidence>
<feature type="transmembrane region" description="Helical" evidence="2">
    <location>
        <begin position="281"/>
        <end position="304"/>
    </location>
</feature>
<evidence type="ECO:0000256" key="1">
    <source>
        <dbReference type="SAM" id="MobiDB-lite"/>
    </source>
</evidence>
<organism evidence="3 4">
    <name type="scientific">Leucobacter soli</name>
    <dbReference type="NCBI Taxonomy" id="2812850"/>
    <lineage>
        <taxon>Bacteria</taxon>
        <taxon>Bacillati</taxon>
        <taxon>Actinomycetota</taxon>
        <taxon>Actinomycetes</taxon>
        <taxon>Micrococcales</taxon>
        <taxon>Microbacteriaceae</taxon>
        <taxon>Leucobacter</taxon>
    </lineage>
</organism>
<dbReference type="AlphaFoldDB" id="A0A916JVF8"/>
<feature type="transmembrane region" description="Helical" evidence="2">
    <location>
        <begin position="130"/>
        <end position="149"/>
    </location>
</feature>
<reference evidence="3" key="1">
    <citation type="submission" date="2021-06" db="EMBL/GenBank/DDBJ databases">
        <authorList>
            <person name="Criscuolo A."/>
        </authorList>
    </citation>
    <scope>NUCLEOTIDE SEQUENCE</scope>
    <source>
        <strain evidence="3">CIP111803</strain>
    </source>
</reference>
<feature type="transmembrane region" description="Helical" evidence="2">
    <location>
        <begin position="240"/>
        <end position="261"/>
    </location>
</feature>
<feature type="transmembrane region" description="Helical" evidence="2">
    <location>
        <begin position="76"/>
        <end position="94"/>
    </location>
</feature>
<keyword evidence="4" id="KW-1185">Reference proteome</keyword>
<accession>A0A916JVF8</accession>
<gene>
    <name evidence="3" type="ORF">LEUCIP111803_00879</name>
</gene>
<feature type="transmembrane region" description="Helical" evidence="2">
    <location>
        <begin position="16"/>
        <end position="39"/>
    </location>
</feature>
<feature type="compositionally biased region" description="Low complexity" evidence="1">
    <location>
        <begin position="399"/>
        <end position="415"/>
    </location>
</feature>
<dbReference type="Proteomes" id="UP000693892">
    <property type="component" value="Unassembled WGS sequence"/>
</dbReference>
<sequence length="415" mass="42929">MSPAVGAVRRRPSLRLVWMLPAGLSLLAGLDAALLLLGLPAPVTTRRLPETHGMLLVVGFVGTLIALERATALRRWYGYAAPGLLGLGGVLLVADPVPLIVAKWILAAGAAAFTALYIPLWRRRYDAQLLVQLLAAGFALAACVLWIGGVEFPRLLPWLYAFIVLTIAAERVELALTLGPGAGRRILVHAWTVAGALLVGLADARLGAIALGAALLALTAWLVRHDVARRTIRARGATRYMAACMLGGYVWLALASTLLLLSGPSGFPVAQPAYDAVTHAILLGFTMSMIMAHATTILPAILHISLPYRPVFWVPAALLHTSLVVRIWLGDGLGLQWAFVWGGALGVAALVLFLLTAVGSAIAGPPKPRARGGAGQDHGPGAPGDPAGPGDANSTGDPAGSSAAAGSAAEGADRA</sequence>
<comment type="caution">
    <text evidence="3">The sequence shown here is derived from an EMBL/GenBank/DDBJ whole genome shotgun (WGS) entry which is preliminary data.</text>
</comment>
<feature type="transmembrane region" description="Helical" evidence="2">
    <location>
        <begin position="335"/>
        <end position="362"/>
    </location>
</feature>
<feature type="compositionally biased region" description="Gly residues" evidence="1">
    <location>
        <begin position="372"/>
        <end position="382"/>
    </location>
</feature>
<evidence type="ECO:0000256" key="2">
    <source>
        <dbReference type="SAM" id="Phobius"/>
    </source>
</evidence>
<feature type="transmembrane region" description="Helical" evidence="2">
    <location>
        <begin position="100"/>
        <end position="118"/>
    </location>
</feature>
<name>A0A916JVF8_9MICO</name>
<keyword evidence="2" id="KW-1133">Transmembrane helix</keyword>
<feature type="region of interest" description="Disordered" evidence="1">
    <location>
        <begin position="366"/>
        <end position="415"/>
    </location>
</feature>
<proteinExistence type="predicted"/>
<feature type="compositionally biased region" description="Low complexity" evidence="1">
    <location>
        <begin position="383"/>
        <end position="392"/>
    </location>
</feature>
<dbReference type="EMBL" id="CAJVAP010000008">
    <property type="protein sequence ID" value="CAG7606017.1"/>
    <property type="molecule type" value="Genomic_DNA"/>
</dbReference>
<dbReference type="RefSeq" id="WP_218114505.1">
    <property type="nucleotide sequence ID" value="NZ_CAJVAP010000008.1"/>
</dbReference>
<keyword evidence="2" id="KW-0812">Transmembrane</keyword>
<protein>
    <recommendedName>
        <fullName evidence="5">NnrS family protein</fullName>
    </recommendedName>
</protein>
<feature type="transmembrane region" description="Helical" evidence="2">
    <location>
        <begin position="51"/>
        <end position="67"/>
    </location>
</feature>
<feature type="transmembrane region" description="Helical" evidence="2">
    <location>
        <begin position="208"/>
        <end position="228"/>
    </location>
</feature>